<gene>
    <name evidence="1" type="ORF">PoB_007678700</name>
</gene>
<name>A0AAV4E122_9GAST</name>
<organism evidence="1 2">
    <name type="scientific">Plakobranchus ocellatus</name>
    <dbReference type="NCBI Taxonomy" id="259542"/>
    <lineage>
        <taxon>Eukaryota</taxon>
        <taxon>Metazoa</taxon>
        <taxon>Spiralia</taxon>
        <taxon>Lophotrochozoa</taxon>
        <taxon>Mollusca</taxon>
        <taxon>Gastropoda</taxon>
        <taxon>Heterobranchia</taxon>
        <taxon>Euthyneura</taxon>
        <taxon>Panpulmonata</taxon>
        <taxon>Sacoglossa</taxon>
        <taxon>Placobranchoidea</taxon>
        <taxon>Plakobranchidae</taxon>
        <taxon>Plakobranchus</taxon>
    </lineage>
</organism>
<protein>
    <submittedName>
        <fullName evidence="1">Pyruvate dehydrogenase e1 component subunit alpha</fullName>
    </submittedName>
</protein>
<reference evidence="1 2" key="1">
    <citation type="journal article" date="2021" name="Elife">
        <title>Chloroplast acquisition without the gene transfer in kleptoplastic sea slugs, Plakobranchus ocellatus.</title>
        <authorList>
            <person name="Maeda T."/>
            <person name="Takahashi S."/>
            <person name="Yoshida T."/>
            <person name="Shimamura S."/>
            <person name="Takaki Y."/>
            <person name="Nagai Y."/>
            <person name="Toyoda A."/>
            <person name="Suzuki Y."/>
            <person name="Arimoto A."/>
            <person name="Ishii H."/>
            <person name="Satoh N."/>
            <person name="Nishiyama T."/>
            <person name="Hasebe M."/>
            <person name="Maruyama T."/>
            <person name="Minagawa J."/>
            <person name="Obokata J."/>
            <person name="Shigenobu S."/>
        </authorList>
    </citation>
    <scope>NUCLEOTIDE SEQUENCE [LARGE SCALE GENOMIC DNA]</scope>
</reference>
<dbReference type="AlphaFoldDB" id="A0AAV4E122"/>
<comment type="caution">
    <text evidence="1">The sequence shown here is derived from an EMBL/GenBank/DDBJ whole genome shotgun (WGS) entry which is preliminary data.</text>
</comment>
<keyword evidence="2" id="KW-1185">Reference proteome</keyword>
<dbReference type="EMBL" id="BLXT01008607">
    <property type="protein sequence ID" value="GFO50282.1"/>
    <property type="molecule type" value="Genomic_DNA"/>
</dbReference>
<keyword evidence="1" id="KW-0670">Pyruvate</keyword>
<accession>A0AAV4E122</accession>
<sequence length="54" mass="5979">KLDDEIKKEVAQAAELAKADSELPPEELFTSIYKDPPASMRVRGCDDTIWGATK</sequence>
<dbReference type="Gene3D" id="3.40.50.970">
    <property type="match status" value="1"/>
</dbReference>
<evidence type="ECO:0000313" key="1">
    <source>
        <dbReference type="EMBL" id="GFO50282.1"/>
    </source>
</evidence>
<dbReference type="Proteomes" id="UP000735302">
    <property type="component" value="Unassembled WGS sequence"/>
</dbReference>
<proteinExistence type="predicted"/>
<evidence type="ECO:0000313" key="2">
    <source>
        <dbReference type="Proteomes" id="UP000735302"/>
    </source>
</evidence>
<feature type="non-terminal residue" evidence="1">
    <location>
        <position position="1"/>
    </location>
</feature>